<feature type="domain" description="BED-type" evidence="10">
    <location>
        <begin position="25"/>
        <end position="79"/>
    </location>
</feature>
<dbReference type="STRING" id="44941.A0A397V1V7"/>
<evidence type="ECO:0000256" key="7">
    <source>
        <dbReference type="ARBA" id="ARBA00023242"/>
    </source>
</evidence>
<dbReference type="InterPro" id="IPR052035">
    <property type="entry name" value="ZnF_BED_domain_contain"/>
</dbReference>
<keyword evidence="2" id="KW-0479">Metal-binding</keyword>
<keyword evidence="4" id="KW-0862">Zinc</keyword>
<protein>
    <recommendedName>
        <fullName evidence="10">BED-type domain-containing protein</fullName>
    </recommendedName>
</protein>
<evidence type="ECO:0000256" key="1">
    <source>
        <dbReference type="ARBA" id="ARBA00004123"/>
    </source>
</evidence>
<evidence type="ECO:0000256" key="9">
    <source>
        <dbReference type="SAM" id="MobiDB-lite"/>
    </source>
</evidence>
<dbReference type="EMBL" id="QKWP01001729">
    <property type="protein sequence ID" value="RIB06982.1"/>
    <property type="molecule type" value="Genomic_DNA"/>
</dbReference>
<dbReference type="SUPFAM" id="SSF53098">
    <property type="entry name" value="Ribonuclease H-like"/>
    <property type="match status" value="1"/>
</dbReference>
<dbReference type="InterPro" id="IPR012337">
    <property type="entry name" value="RNaseH-like_sf"/>
</dbReference>
<dbReference type="EMBL" id="QKWP01000291">
    <property type="protein sequence ID" value="RIB22826.1"/>
    <property type="molecule type" value="Genomic_DNA"/>
</dbReference>
<dbReference type="GO" id="GO:0005634">
    <property type="term" value="C:nucleus"/>
    <property type="evidence" value="ECO:0007669"/>
    <property type="project" value="UniProtKB-SubCell"/>
</dbReference>
<evidence type="ECO:0000313" key="14">
    <source>
        <dbReference type="EMBL" id="RIB22826.1"/>
    </source>
</evidence>
<dbReference type="PANTHER" id="PTHR46481:SF10">
    <property type="entry name" value="ZINC FINGER BED DOMAIN-CONTAINING PROTEIN 39"/>
    <property type="match status" value="1"/>
</dbReference>
<dbReference type="EMBL" id="QKWP01000676">
    <property type="protein sequence ID" value="RIB16430.1"/>
    <property type="molecule type" value="Genomic_DNA"/>
</dbReference>
<evidence type="ECO:0000313" key="15">
    <source>
        <dbReference type="EMBL" id="RIB24264.1"/>
    </source>
</evidence>
<evidence type="ECO:0000313" key="11">
    <source>
        <dbReference type="EMBL" id="RIB06487.1"/>
    </source>
</evidence>
<dbReference type="Pfam" id="PF02892">
    <property type="entry name" value="zf-BED"/>
    <property type="match status" value="1"/>
</dbReference>
<evidence type="ECO:0000256" key="6">
    <source>
        <dbReference type="ARBA" id="ARBA00023163"/>
    </source>
</evidence>
<evidence type="ECO:0000313" key="12">
    <source>
        <dbReference type="EMBL" id="RIB06982.1"/>
    </source>
</evidence>
<dbReference type="AlphaFoldDB" id="A0A397V1V7"/>
<keyword evidence="7" id="KW-0539">Nucleus</keyword>
<dbReference type="EMBL" id="QKWP01000223">
    <property type="protein sequence ID" value="RIB24264.1"/>
    <property type="molecule type" value="Genomic_DNA"/>
</dbReference>
<comment type="caution">
    <text evidence="13">The sequence shown here is derived from an EMBL/GenBank/DDBJ whole genome shotgun (WGS) entry which is preliminary data.</text>
</comment>
<dbReference type="PANTHER" id="PTHR46481">
    <property type="entry name" value="ZINC FINGER BED DOMAIN-CONTAINING PROTEIN 4"/>
    <property type="match status" value="1"/>
</dbReference>
<dbReference type="PROSITE" id="PS50808">
    <property type="entry name" value="ZF_BED"/>
    <property type="match status" value="1"/>
</dbReference>
<feature type="region of interest" description="Disordered" evidence="9">
    <location>
        <begin position="1"/>
        <end position="26"/>
    </location>
</feature>
<sequence length="518" mass="59791">MSSDDDINNTSASNTRKNKKNIGGRPVGPVWNYFTKGEKVGKGRYKATCNFCGTTWKRGEPVELESHLANHCSKANSQVVRKFLTKILSDNSDEIKSNKKRKTTNSQSSLSQFVISPKLDNPKIKRIHNAWTRAFTICGISWNIIENPFFIEALKEMNLSYEPPTRQLLSGQLLEQQLAIINEKTKKIFKQYSNLTLESKNATLGDCFLSLAKTSATIKKLPIHQYSEFRNYCYNVLNKRFKEFDDDLYILGYFLTPNYRNIGFKSGQFSRIIKIVGSISKKFGNDEADSNILTAHLRLYKENKYPYNESYVPGVDIPIIWWNSIDAEPNYLRELALIILSIVPNSASCERNFSLLTWLTSNKRIQLNTQKLETIAKLCTYYNSNAKKELSYFANNMDEKQLLEILNQTNIENFKEVLEREDVDEDELLLFDNLELNESSFSIKTKDDLVLFLENSIDLNDNFFVDDLEKFPDNDDDFSDNNEIEIDEDKNINNEENQVIGKGNYDWDPEDLVNSDDD</sequence>
<feature type="compositionally biased region" description="Acidic residues" evidence="9">
    <location>
        <begin position="507"/>
        <end position="518"/>
    </location>
</feature>
<dbReference type="GO" id="GO:0008270">
    <property type="term" value="F:zinc ion binding"/>
    <property type="evidence" value="ECO:0007669"/>
    <property type="project" value="UniProtKB-KW"/>
</dbReference>
<evidence type="ECO:0000259" key="10">
    <source>
        <dbReference type="PROSITE" id="PS50808"/>
    </source>
</evidence>
<dbReference type="Proteomes" id="UP000266673">
    <property type="component" value="Unassembled WGS sequence"/>
</dbReference>
<name>A0A397V1V7_9GLOM</name>
<evidence type="ECO:0000313" key="16">
    <source>
        <dbReference type="Proteomes" id="UP000266673"/>
    </source>
</evidence>
<reference evidence="13 16" key="1">
    <citation type="submission" date="2018-06" db="EMBL/GenBank/DDBJ databases">
        <title>Comparative genomics reveals the genomic features of Rhizophagus irregularis, R. cerebriforme, R. diaphanum and Gigaspora rosea, and their symbiotic lifestyle signature.</title>
        <authorList>
            <person name="Morin E."/>
            <person name="San Clemente H."/>
            <person name="Chen E.C.H."/>
            <person name="De La Providencia I."/>
            <person name="Hainaut M."/>
            <person name="Kuo A."/>
            <person name="Kohler A."/>
            <person name="Murat C."/>
            <person name="Tang N."/>
            <person name="Roy S."/>
            <person name="Loubradou J."/>
            <person name="Henrissat B."/>
            <person name="Grigoriev I.V."/>
            <person name="Corradi N."/>
            <person name="Roux C."/>
            <person name="Martin F.M."/>
        </authorList>
    </citation>
    <scope>NUCLEOTIDE SEQUENCE [LARGE SCALE GENOMIC DNA]</scope>
    <source>
        <strain evidence="13 16">DAOM 194757</strain>
    </source>
</reference>
<evidence type="ECO:0000256" key="2">
    <source>
        <dbReference type="ARBA" id="ARBA00022723"/>
    </source>
</evidence>
<keyword evidence="6" id="KW-0804">Transcription</keyword>
<proteinExistence type="predicted"/>
<feature type="region of interest" description="Disordered" evidence="9">
    <location>
        <begin position="475"/>
        <end position="518"/>
    </location>
</feature>
<gene>
    <name evidence="14" type="ORF">C2G38_2033262</name>
    <name evidence="11" type="ORF">C2G38_2046752</name>
    <name evidence="15" type="ORF">C2G38_2139319</name>
    <name evidence="13" type="ORF">C2G38_2143093</name>
    <name evidence="12" type="ORF">C2G38_2147795</name>
</gene>
<keyword evidence="5" id="KW-0805">Transcription regulation</keyword>
<accession>A0A397V1V7</accession>
<evidence type="ECO:0000256" key="4">
    <source>
        <dbReference type="ARBA" id="ARBA00022833"/>
    </source>
</evidence>
<dbReference type="EMBL" id="QKWP01001805">
    <property type="protein sequence ID" value="RIB06487.1"/>
    <property type="molecule type" value="Genomic_DNA"/>
</dbReference>
<dbReference type="GO" id="GO:0003677">
    <property type="term" value="F:DNA binding"/>
    <property type="evidence" value="ECO:0007669"/>
    <property type="project" value="InterPro"/>
</dbReference>
<feature type="compositionally biased region" description="Acidic residues" evidence="9">
    <location>
        <begin position="475"/>
        <end position="488"/>
    </location>
</feature>
<keyword evidence="16" id="KW-1185">Reference proteome</keyword>
<keyword evidence="3 8" id="KW-0863">Zinc-finger</keyword>
<evidence type="ECO:0000313" key="13">
    <source>
        <dbReference type="EMBL" id="RIB16430.1"/>
    </source>
</evidence>
<comment type="subcellular location">
    <subcellularLocation>
        <location evidence="1">Nucleus</location>
    </subcellularLocation>
</comment>
<organism evidence="13 16">
    <name type="scientific">Gigaspora rosea</name>
    <dbReference type="NCBI Taxonomy" id="44941"/>
    <lineage>
        <taxon>Eukaryota</taxon>
        <taxon>Fungi</taxon>
        <taxon>Fungi incertae sedis</taxon>
        <taxon>Mucoromycota</taxon>
        <taxon>Glomeromycotina</taxon>
        <taxon>Glomeromycetes</taxon>
        <taxon>Diversisporales</taxon>
        <taxon>Gigasporaceae</taxon>
        <taxon>Gigaspora</taxon>
    </lineage>
</organism>
<evidence type="ECO:0000256" key="8">
    <source>
        <dbReference type="PROSITE-ProRule" id="PRU00027"/>
    </source>
</evidence>
<dbReference type="InterPro" id="IPR003656">
    <property type="entry name" value="Znf_BED"/>
</dbReference>
<evidence type="ECO:0000256" key="3">
    <source>
        <dbReference type="ARBA" id="ARBA00022771"/>
    </source>
</evidence>
<evidence type="ECO:0000256" key="5">
    <source>
        <dbReference type="ARBA" id="ARBA00023015"/>
    </source>
</evidence>
<dbReference type="OrthoDB" id="2423954at2759"/>